<dbReference type="AlphaFoldDB" id="A0A2P2P0H4"/>
<sequence>MKVADENCQQVLFVQAISLCVKYICLLNINRLVILKSTFHFRSYC</sequence>
<keyword evidence="1" id="KW-1133">Transmembrane helix</keyword>
<dbReference type="EMBL" id="GGEC01067740">
    <property type="protein sequence ID" value="MBX48224.1"/>
    <property type="molecule type" value="Transcribed_RNA"/>
</dbReference>
<keyword evidence="1" id="KW-0472">Membrane</keyword>
<evidence type="ECO:0000256" key="1">
    <source>
        <dbReference type="SAM" id="Phobius"/>
    </source>
</evidence>
<protein>
    <submittedName>
        <fullName evidence="2">Uncharacterized protein</fullName>
    </submittedName>
</protein>
<organism evidence="2">
    <name type="scientific">Rhizophora mucronata</name>
    <name type="common">Asiatic mangrove</name>
    <dbReference type="NCBI Taxonomy" id="61149"/>
    <lineage>
        <taxon>Eukaryota</taxon>
        <taxon>Viridiplantae</taxon>
        <taxon>Streptophyta</taxon>
        <taxon>Embryophyta</taxon>
        <taxon>Tracheophyta</taxon>
        <taxon>Spermatophyta</taxon>
        <taxon>Magnoliopsida</taxon>
        <taxon>eudicotyledons</taxon>
        <taxon>Gunneridae</taxon>
        <taxon>Pentapetalae</taxon>
        <taxon>rosids</taxon>
        <taxon>fabids</taxon>
        <taxon>Malpighiales</taxon>
        <taxon>Rhizophoraceae</taxon>
        <taxon>Rhizophora</taxon>
    </lineage>
</organism>
<proteinExistence type="predicted"/>
<accession>A0A2P2P0H4</accession>
<keyword evidence="1" id="KW-0812">Transmembrane</keyword>
<name>A0A2P2P0H4_RHIMU</name>
<evidence type="ECO:0000313" key="2">
    <source>
        <dbReference type="EMBL" id="MBX48224.1"/>
    </source>
</evidence>
<feature type="transmembrane region" description="Helical" evidence="1">
    <location>
        <begin position="12"/>
        <end position="34"/>
    </location>
</feature>
<reference evidence="2" key="1">
    <citation type="submission" date="2018-02" db="EMBL/GenBank/DDBJ databases">
        <title>Rhizophora mucronata_Transcriptome.</title>
        <authorList>
            <person name="Meera S.P."/>
            <person name="Sreeshan A."/>
            <person name="Augustine A."/>
        </authorList>
    </citation>
    <scope>NUCLEOTIDE SEQUENCE</scope>
    <source>
        <tissue evidence="2">Leaf</tissue>
    </source>
</reference>